<dbReference type="EMBL" id="JALLPB020000077">
    <property type="protein sequence ID" value="KAL3821988.1"/>
    <property type="molecule type" value="Genomic_DNA"/>
</dbReference>
<evidence type="ECO:0000256" key="1">
    <source>
        <dbReference type="SAM" id="MobiDB-lite"/>
    </source>
</evidence>
<evidence type="ECO:0000313" key="4">
    <source>
        <dbReference type="EMBL" id="KAL3821988.1"/>
    </source>
</evidence>
<evidence type="ECO:0000259" key="2">
    <source>
        <dbReference type="Pfam" id="PF08277"/>
    </source>
</evidence>
<protein>
    <recommendedName>
        <fullName evidence="6">Apple domain-containing protein</fullName>
    </recommendedName>
</protein>
<accession>A0ABD3SC65</accession>
<dbReference type="Pfam" id="PF14295">
    <property type="entry name" value="PAN_4"/>
    <property type="match status" value="1"/>
</dbReference>
<evidence type="ECO:0000259" key="3">
    <source>
        <dbReference type="Pfam" id="PF14295"/>
    </source>
</evidence>
<dbReference type="InterPro" id="IPR006583">
    <property type="entry name" value="PAN-3_domain"/>
</dbReference>
<feature type="domain" description="Apple" evidence="3">
    <location>
        <begin position="233"/>
        <end position="257"/>
    </location>
</feature>
<dbReference type="InterPro" id="IPR003609">
    <property type="entry name" value="Pan_app"/>
</dbReference>
<feature type="region of interest" description="Disordered" evidence="1">
    <location>
        <begin position="1"/>
        <end position="36"/>
    </location>
</feature>
<proteinExistence type="predicted"/>
<name>A0ABD3SC65_9STRA</name>
<keyword evidence="5" id="KW-1185">Reference proteome</keyword>
<dbReference type="AlphaFoldDB" id="A0ABD3SC65"/>
<evidence type="ECO:0008006" key="6">
    <source>
        <dbReference type="Google" id="ProtNLM"/>
    </source>
</evidence>
<gene>
    <name evidence="4" type="ORF">ACHAXA_002974</name>
</gene>
<reference evidence="4 5" key="1">
    <citation type="submission" date="2024-10" db="EMBL/GenBank/DDBJ databases">
        <title>Updated reference genomes for cyclostephanoid diatoms.</title>
        <authorList>
            <person name="Roberts W.R."/>
            <person name="Alverson A.J."/>
        </authorList>
    </citation>
    <scope>NUCLEOTIDE SEQUENCE [LARGE SCALE GENOMIC DNA]</scope>
    <source>
        <strain evidence="4 5">AJA228-03</strain>
    </source>
</reference>
<feature type="domain" description="PAN-3" evidence="2">
    <location>
        <begin position="118"/>
        <end position="154"/>
    </location>
</feature>
<dbReference type="Proteomes" id="UP001530377">
    <property type="component" value="Unassembled WGS sequence"/>
</dbReference>
<organism evidence="4 5">
    <name type="scientific">Cyclostephanos tholiformis</name>
    <dbReference type="NCBI Taxonomy" id="382380"/>
    <lineage>
        <taxon>Eukaryota</taxon>
        <taxon>Sar</taxon>
        <taxon>Stramenopiles</taxon>
        <taxon>Ochrophyta</taxon>
        <taxon>Bacillariophyta</taxon>
        <taxon>Coscinodiscophyceae</taxon>
        <taxon>Thalassiosirophycidae</taxon>
        <taxon>Stephanodiscales</taxon>
        <taxon>Stephanodiscaceae</taxon>
        <taxon>Cyclostephanos</taxon>
    </lineage>
</organism>
<dbReference type="Pfam" id="PF08277">
    <property type="entry name" value="PAN_3"/>
    <property type="match status" value="1"/>
</dbReference>
<evidence type="ECO:0000313" key="5">
    <source>
        <dbReference type="Proteomes" id="UP001530377"/>
    </source>
</evidence>
<sequence length="315" mass="35070">MLSSSTISPFKKLGGGGGGKAWGTPSRRRDNRRGGGGTMMKIVPILLALSLLLIRATFPSFLGPSSSLPFHDRVRRAYWNFHLSNAVPSCPDHPWKEYEDLRGDCRSELRPRHGIDGTSSSSSTNMLSVDECASSCCDDPNCVAWQHRRDGGCYQGHDVRLGMEKDGTPAWCTDHAPVKWYGQSLMQTADNYPADGTSKYDVTNRMLACDESTWNPHEEVGQCFGLGDVRPESSGSYLDCMRACCVDPTCMGWQWNEVLGCFYGGQMYGCKGEGDPISYEPFVGRRKKLDTRSYTGPDGKPWNMKWKDAMDEFYT</sequence>
<comment type="caution">
    <text evidence="4">The sequence shown here is derived from an EMBL/GenBank/DDBJ whole genome shotgun (WGS) entry which is preliminary data.</text>
</comment>